<keyword evidence="1" id="KW-0378">Hydrolase</keyword>
<dbReference type="InterPro" id="IPR015797">
    <property type="entry name" value="NUDIX_hydrolase-like_dom_sf"/>
</dbReference>
<organism evidence="3">
    <name type="scientific">freshwater metagenome</name>
    <dbReference type="NCBI Taxonomy" id="449393"/>
    <lineage>
        <taxon>unclassified sequences</taxon>
        <taxon>metagenomes</taxon>
        <taxon>ecological metagenomes</taxon>
    </lineage>
</organism>
<reference evidence="3" key="1">
    <citation type="submission" date="2020-05" db="EMBL/GenBank/DDBJ databases">
        <authorList>
            <person name="Chiriac C."/>
            <person name="Salcher M."/>
            <person name="Ghai R."/>
            <person name="Kavagutti S V."/>
        </authorList>
    </citation>
    <scope>NUCLEOTIDE SEQUENCE</scope>
</reference>
<dbReference type="SUPFAM" id="SSF55811">
    <property type="entry name" value="Nudix"/>
    <property type="match status" value="1"/>
</dbReference>
<accession>A0A6J6M9L9</accession>
<feature type="domain" description="Nudix hydrolase" evidence="2">
    <location>
        <begin position="1"/>
        <end position="133"/>
    </location>
</feature>
<dbReference type="Gene3D" id="3.40.50.1240">
    <property type="entry name" value="Phosphoglycerate mutase-like"/>
    <property type="match status" value="1"/>
</dbReference>
<dbReference type="PROSITE" id="PS00893">
    <property type="entry name" value="NUDIX_BOX"/>
    <property type="match status" value="1"/>
</dbReference>
<dbReference type="CDD" id="cd03673">
    <property type="entry name" value="NUDIX_Ap6A_hydrolase"/>
    <property type="match status" value="1"/>
</dbReference>
<protein>
    <submittedName>
        <fullName evidence="3">Unannotated protein</fullName>
    </submittedName>
</protein>
<dbReference type="PANTHER" id="PTHR21340:SF0">
    <property type="entry name" value="BIS(5'-NUCLEOSYL)-TETRAPHOSPHATASE [ASYMMETRICAL]"/>
    <property type="match status" value="1"/>
</dbReference>
<dbReference type="GO" id="GO:0006754">
    <property type="term" value="P:ATP biosynthetic process"/>
    <property type="evidence" value="ECO:0007669"/>
    <property type="project" value="TreeGrafter"/>
</dbReference>
<dbReference type="Pfam" id="PF00300">
    <property type="entry name" value="His_Phos_1"/>
    <property type="match status" value="1"/>
</dbReference>
<dbReference type="SUPFAM" id="SSF53254">
    <property type="entry name" value="Phosphoglycerate mutase-like"/>
    <property type="match status" value="1"/>
</dbReference>
<dbReference type="CDD" id="cd07067">
    <property type="entry name" value="HP_PGM_like"/>
    <property type="match status" value="1"/>
</dbReference>
<dbReference type="PRINTS" id="PR00502">
    <property type="entry name" value="NUDIXFAMILY"/>
</dbReference>
<dbReference type="GO" id="GO:0004081">
    <property type="term" value="F:bis(5'-nucleosyl)-tetraphosphatase (asymmetrical) activity"/>
    <property type="evidence" value="ECO:0007669"/>
    <property type="project" value="TreeGrafter"/>
</dbReference>
<dbReference type="Gene3D" id="3.90.79.10">
    <property type="entry name" value="Nucleoside Triphosphate Pyrophosphohydrolase"/>
    <property type="match status" value="1"/>
</dbReference>
<dbReference type="InterPro" id="IPR013078">
    <property type="entry name" value="His_Pase_superF_clade-1"/>
</dbReference>
<dbReference type="PANTHER" id="PTHR21340">
    <property type="entry name" value="DIADENOSINE 5,5-P1,P4-TETRAPHOSPHATE PYROPHOSPHOHYDROLASE MUTT"/>
    <property type="match status" value="1"/>
</dbReference>
<dbReference type="GO" id="GO:0006167">
    <property type="term" value="P:AMP biosynthetic process"/>
    <property type="evidence" value="ECO:0007669"/>
    <property type="project" value="TreeGrafter"/>
</dbReference>
<dbReference type="InterPro" id="IPR029033">
    <property type="entry name" value="His_PPase_superfam"/>
</dbReference>
<dbReference type="InterPro" id="IPR051325">
    <property type="entry name" value="Nudix_hydrolase_domain"/>
</dbReference>
<gene>
    <name evidence="3" type="ORF">UFOPK2328_00543</name>
</gene>
<dbReference type="EMBL" id="CAEZWX010000064">
    <property type="protein sequence ID" value="CAB4670870.1"/>
    <property type="molecule type" value="Genomic_DNA"/>
</dbReference>
<dbReference type="InterPro" id="IPR000086">
    <property type="entry name" value="NUDIX_hydrolase_dom"/>
</dbReference>
<proteinExistence type="predicted"/>
<dbReference type="AlphaFoldDB" id="A0A6J6M9L9"/>
<dbReference type="Pfam" id="PF00293">
    <property type="entry name" value="NUDIX"/>
    <property type="match status" value="1"/>
</dbReference>
<dbReference type="InterPro" id="IPR020476">
    <property type="entry name" value="Nudix_hydrolase"/>
</dbReference>
<name>A0A6J6M9L9_9ZZZZ</name>
<sequence>MEIFAAGAVCWREVGKDLLVAIIHRGRYQDWTFPKGKVDPGETLAEAAVREVKEETGLKVKLGVPLSTVSYPIDKSKTKTVHYWATKVSDKALAKSKFKPDEEVSEVVWVKAVEAFAKLSYQHDRDLLQEVLDLRANGMLKTKPLIIIRHAHATPRADYVGEDGKRPLLPEGKKQAKELVRLLSAYGPKRVFTSPWKRCKDTITPYAKAHRYKIIDRGELSEMGNAKGPARTAKVAKKLFADARSSVLCTHRPTLPTITQVLAGYAEPKLAKLILEAKALKPGDFIVLHLTTAGKKPRLVAVEQQSLEERL</sequence>
<evidence type="ECO:0000256" key="1">
    <source>
        <dbReference type="ARBA" id="ARBA00022801"/>
    </source>
</evidence>
<evidence type="ECO:0000259" key="2">
    <source>
        <dbReference type="PROSITE" id="PS51462"/>
    </source>
</evidence>
<dbReference type="InterPro" id="IPR020084">
    <property type="entry name" value="NUDIX_hydrolase_CS"/>
</dbReference>
<dbReference type="SMART" id="SM00855">
    <property type="entry name" value="PGAM"/>
    <property type="match status" value="1"/>
</dbReference>
<dbReference type="PROSITE" id="PS51462">
    <property type="entry name" value="NUDIX"/>
    <property type="match status" value="1"/>
</dbReference>
<evidence type="ECO:0000313" key="3">
    <source>
        <dbReference type="EMBL" id="CAB4670870.1"/>
    </source>
</evidence>